<feature type="compositionally biased region" description="Low complexity" evidence="1">
    <location>
        <begin position="363"/>
        <end position="382"/>
    </location>
</feature>
<feature type="compositionally biased region" description="Low complexity" evidence="1">
    <location>
        <begin position="548"/>
        <end position="568"/>
    </location>
</feature>
<dbReference type="EMBL" id="PYAU01000001">
    <property type="protein sequence ID" value="PSL38503.1"/>
    <property type="molecule type" value="Genomic_DNA"/>
</dbReference>
<feature type="compositionally biased region" description="Low complexity" evidence="1">
    <location>
        <begin position="326"/>
        <end position="353"/>
    </location>
</feature>
<feature type="compositionally biased region" description="Acidic residues" evidence="1">
    <location>
        <begin position="79"/>
        <end position="93"/>
    </location>
</feature>
<dbReference type="Proteomes" id="UP000268291">
    <property type="component" value="Unassembled WGS sequence"/>
</dbReference>
<feature type="compositionally biased region" description="Acidic residues" evidence="1">
    <location>
        <begin position="37"/>
        <end position="46"/>
    </location>
</feature>
<gene>
    <name evidence="3" type="ORF">CLV49_2128</name>
    <name evidence="4" type="ORF">ELQ93_08575</name>
</gene>
<evidence type="ECO:0000256" key="1">
    <source>
        <dbReference type="SAM" id="MobiDB-lite"/>
    </source>
</evidence>
<comment type="caution">
    <text evidence="3">The sequence shown here is derived from an EMBL/GenBank/DDBJ whole genome shotgun (WGS) entry which is preliminary data.</text>
</comment>
<keyword evidence="2" id="KW-0812">Transmembrane</keyword>
<dbReference type="OrthoDB" id="5112895at2"/>
<evidence type="ECO:0000313" key="5">
    <source>
        <dbReference type="Proteomes" id="UP000241203"/>
    </source>
</evidence>
<feature type="compositionally biased region" description="Pro residues" evidence="1">
    <location>
        <begin position="147"/>
        <end position="158"/>
    </location>
</feature>
<feature type="compositionally biased region" description="Polar residues" evidence="1">
    <location>
        <begin position="193"/>
        <end position="204"/>
    </location>
</feature>
<dbReference type="EMBL" id="RZGY01000001">
    <property type="protein sequence ID" value="RUQ86983.1"/>
    <property type="molecule type" value="Genomic_DNA"/>
</dbReference>
<feature type="compositionally biased region" description="Gly residues" evidence="1">
    <location>
        <begin position="501"/>
        <end position="510"/>
    </location>
</feature>
<feature type="region of interest" description="Disordered" evidence="1">
    <location>
        <begin position="451"/>
        <end position="510"/>
    </location>
</feature>
<feature type="transmembrane region" description="Helical" evidence="2">
    <location>
        <begin position="514"/>
        <end position="533"/>
    </location>
</feature>
<evidence type="ECO:0000313" key="4">
    <source>
        <dbReference type="EMBL" id="RUQ86983.1"/>
    </source>
</evidence>
<feature type="compositionally biased region" description="Basic and acidic residues" evidence="1">
    <location>
        <begin position="306"/>
        <end position="325"/>
    </location>
</feature>
<organism evidence="3 5">
    <name type="scientific">Labedella gwakjiensis</name>
    <dbReference type="NCBI Taxonomy" id="390269"/>
    <lineage>
        <taxon>Bacteria</taxon>
        <taxon>Bacillati</taxon>
        <taxon>Actinomycetota</taxon>
        <taxon>Actinomycetes</taxon>
        <taxon>Micrococcales</taxon>
        <taxon>Microbacteriaceae</taxon>
        <taxon>Labedella</taxon>
    </lineage>
</organism>
<reference evidence="3 5" key="1">
    <citation type="submission" date="2018-03" db="EMBL/GenBank/DDBJ databases">
        <title>Genomic Encyclopedia of Archaeal and Bacterial Type Strains, Phase II (KMG-II): from individual species to whole genera.</title>
        <authorList>
            <person name="Goeker M."/>
        </authorList>
    </citation>
    <scope>NUCLEOTIDE SEQUENCE [LARGE SCALE GENOMIC DNA]</scope>
    <source>
        <strain evidence="3 5">DSM 21548</strain>
    </source>
</reference>
<feature type="region of interest" description="Disordered" evidence="1">
    <location>
        <begin position="59"/>
        <end position="432"/>
    </location>
</feature>
<proteinExistence type="predicted"/>
<dbReference type="RefSeq" id="WP_106563510.1">
    <property type="nucleotide sequence ID" value="NZ_PYAU01000001.1"/>
</dbReference>
<keyword evidence="6" id="KW-1185">Reference proteome</keyword>
<reference evidence="4 6" key="2">
    <citation type="submission" date="2018-12" db="EMBL/GenBank/DDBJ databases">
        <authorList>
            <person name="hu s."/>
            <person name="Xu Y."/>
            <person name="Xu B."/>
            <person name="Li F."/>
        </authorList>
    </citation>
    <scope>NUCLEOTIDE SEQUENCE [LARGE SCALE GENOMIC DNA]</scope>
    <source>
        <strain evidence="4 6">KSW2-17</strain>
    </source>
</reference>
<keyword evidence="2" id="KW-0472">Membrane</keyword>
<feature type="compositionally biased region" description="Low complexity" evidence="1">
    <location>
        <begin position="237"/>
        <end position="252"/>
    </location>
</feature>
<feature type="region of interest" description="Disordered" evidence="1">
    <location>
        <begin position="1"/>
        <end position="46"/>
    </location>
</feature>
<evidence type="ECO:0000313" key="3">
    <source>
        <dbReference type="EMBL" id="PSL38503.1"/>
    </source>
</evidence>
<name>A0A2P8GX13_9MICO</name>
<dbReference type="AlphaFoldDB" id="A0A2P8GX13"/>
<evidence type="ECO:0000256" key="2">
    <source>
        <dbReference type="SAM" id="Phobius"/>
    </source>
</evidence>
<sequence>MTNGTGGGFPTDGDEPVEGARTNAGDDAADASGASDPDTEGVEILDDGADWLAIQLAALPVDTTDIPVVRAEDERSPDADDDTDDGLSDDGPEDTSPATQRLPILPDDAASAPVSARSSEPAPTTPSEPPLTRPRAPEPMPGWFAPSSPPPPRPPMPTPAAADEVEDDESAAPVADSGDESAVAEGSDDVPASGNTQGDATSDGRTVDGAVEPEPASSAGGRAHPNAIVLPGLPKRATGAADASTPDSSASATRDEPADEPTPTAVENPAMPAATPAPRSGIPEDSGEIDFGSFSWSLVANDEDDPRIVRERREAEERAAEEAETARLAAEAAAAAAAAGAAAPSAVPGSVAATDDDEREGSDASASGGSSSDDSAAGLSAAEPETPSADAGPPAEAPTWSRPDLDDAFPATAAMSTLPADEDPDDPDDELDAADRFSALGTAAMPVSAASAAAGAAEHTPTPSVRARAESSDSVFPDGLVAESDAQTSHVRPDRVAGRSRSGGLGSGGERGSLPLVAAGVVIVLALVGLFYLGTRLPLIFAGSSGAAASATPTPTATPEPTAEQPASGPLAPGTYAWDELRGGECLDPYSSPWAEEFTVVDCSQPHAGQLVFAAPYTDDPADPFPGEDVIASEIGLLCSAPGVVDFGAAAPFTDLQVQGSYPVSGEQWAAGNRDYFCFASRSSGEPLTTSVATPTP</sequence>
<accession>A0A2P8GX13</accession>
<protein>
    <submittedName>
        <fullName evidence="3">Uncharacterized protein</fullName>
    </submittedName>
</protein>
<feature type="compositionally biased region" description="Acidic residues" evidence="1">
    <location>
        <begin position="420"/>
        <end position="432"/>
    </location>
</feature>
<evidence type="ECO:0000313" key="6">
    <source>
        <dbReference type="Proteomes" id="UP000268291"/>
    </source>
</evidence>
<feature type="compositionally biased region" description="Gly residues" evidence="1">
    <location>
        <begin position="1"/>
        <end position="10"/>
    </location>
</feature>
<feature type="compositionally biased region" description="Pro residues" evidence="1">
    <location>
        <begin position="123"/>
        <end position="140"/>
    </location>
</feature>
<feature type="region of interest" description="Disordered" evidence="1">
    <location>
        <begin position="548"/>
        <end position="573"/>
    </location>
</feature>
<keyword evidence="2" id="KW-1133">Transmembrane helix</keyword>
<dbReference type="Proteomes" id="UP000241203">
    <property type="component" value="Unassembled WGS sequence"/>
</dbReference>